<keyword evidence="1" id="KW-0472">Membrane</keyword>
<protein>
    <submittedName>
        <fullName evidence="2">Uncharacterized protein</fullName>
    </submittedName>
</protein>
<dbReference type="AlphaFoldDB" id="A0A5C3KS90"/>
<evidence type="ECO:0000313" key="2">
    <source>
        <dbReference type="EMBL" id="TFK23451.1"/>
    </source>
</evidence>
<evidence type="ECO:0000256" key="1">
    <source>
        <dbReference type="SAM" id="Phobius"/>
    </source>
</evidence>
<accession>A0A5C3KS90</accession>
<keyword evidence="3" id="KW-1185">Reference proteome</keyword>
<gene>
    <name evidence="2" type="ORF">FA15DRAFT_464029</name>
</gene>
<sequence length="76" mass="8475">MGASLPVLLLANKLAPWMMYTRYFILRMSQNSMGRYGVSPISPIRNGTGSPGVLSWGHFQDAAIGPHRDRVFVLLR</sequence>
<keyword evidence="1" id="KW-1133">Transmembrane helix</keyword>
<keyword evidence="1" id="KW-0812">Transmembrane</keyword>
<proteinExistence type="predicted"/>
<organism evidence="2 3">
    <name type="scientific">Coprinopsis marcescibilis</name>
    <name type="common">Agaric fungus</name>
    <name type="synonym">Psathyrella marcescibilis</name>
    <dbReference type="NCBI Taxonomy" id="230819"/>
    <lineage>
        <taxon>Eukaryota</taxon>
        <taxon>Fungi</taxon>
        <taxon>Dikarya</taxon>
        <taxon>Basidiomycota</taxon>
        <taxon>Agaricomycotina</taxon>
        <taxon>Agaricomycetes</taxon>
        <taxon>Agaricomycetidae</taxon>
        <taxon>Agaricales</taxon>
        <taxon>Agaricineae</taxon>
        <taxon>Psathyrellaceae</taxon>
        <taxon>Coprinopsis</taxon>
    </lineage>
</organism>
<evidence type="ECO:0000313" key="3">
    <source>
        <dbReference type="Proteomes" id="UP000307440"/>
    </source>
</evidence>
<name>A0A5C3KS90_COPMA</name>
<feature type="transmembrane region" description="Helical" evidence="1">
    <location>
        <begin position="6"/>
        <end position="25"/>
    </location>
</feature>
<dbReference type="EMBL" id="ML210218">
    <property type="protein sequence ID" value="TFK23451.1"/>
    <property type="molecule type" value="Genomic_DNA"/>
</dbReference>
<reference evidence="2 3" key="1">
    <citation type="journal article" date="2019" name="Nat. Ecol. Evol.">
        <title>Megaphylogeny resolves global patterns of mushroom evolution.</title>
        <authorList>
            <person name="Varga T."/>
            <person name="Krizsan K."/>
            <person name="Foldi C."/>
            <person name="Dima B."/>
            <person name="Sanchez-Garcia M."/>
            <person name="Sanchez-Ramirez S."/>
            <person name="Szollosi G.J."/>
            <person name="Szarkandi J.G."/>
            <person name="Papp V."/>
            <person name="Albert L."/>
            <person name="Andreopoulos W."/>
            <person name="Angelini C."/>
            <person name="Antonin V."/>
            <person name="Barry K.W."/>
            <person name="Bougher N.L."/>
            <person name="Buchanan P."/>
            <person name="Buyck B."/>
            <person name="Bense V."/>
            <person name="Catcheside P."/>
            <person name="Chovatia M."/>
            <person name="Cooper J."/>
            <person name="Damon W."/>
            <person name="Desjardin D."/>
            <person name="Finy P."/>
            <person name="Geml J."/>
            <person name="Haridas S."/>
            <person name="Hughes K."/>
            <person name="Justo A."/>
            <person name="Karasinski D."/>
            <person name="Kautmanova I."/>
            <person name="Kiss B."/>
            <person name="Kocsube S."/>
            <person name="Kotiranta H."/>
            <person name="LaButti K.M."/>
            <person name="Lechner B.E."/>
            <person name="Liimatainen K."/>
            <person name="Lipzen A."/>
            <person name="Lukacs Z."/>
            <person name="Mihaltcheva S."/>
            <person name="Morgado L.N."/>
            <person name="Niskanen T."/>
            <person name="Noordeloos M.E."/>
            <person name="Ohm R.A."/>
            <person name="Ortiz-Santana B."/>
            <person name="Ovrebo C."/>
            <person name="Racz N."/>
            <person name="Riley R."/>
            <person name="Savchenko A."/>
            <person name="Shiryaev A."/>
            <person name="Soop K."/>
            <person name="Spirin V."/>
            <person name="Szebenyi C."/>
            <person name="Tomsovsky M."/>
            <person name="Tulloss R.E."/>
            <person name="Uehling J."/>
            <person name="Grigoriev I.V."/>
            <person name="Vagvolgyi C."/>
            <person name="Papp T."/>
            <person name="Martin F.M."/>
            <person name="Miettinen O."/>
            <person name="Hibbett D.S."/>
            <person name="Nagy L.G."/>
        </authorList>
    </citation>
    <scope>NUCLEOTIDE SEQUENCE [LARGE SCALE GENOMIC DNA]</scope>
    <source>
        <strain evidence="2 3">CBS 121175</strain>
    </source>
</reference>
<dbReference type="Proteomes" id="UP000307440">
    <property type="component" value="Unassembled WGS sequence"/>
</dbReference>